<dbReference type="GO" id="GO:0006352">
    <property type="term" value="P:DNA-templated transcription initiation"/>
    <property type="evidence" value="ECO:0007669"/>
    <property type="project" value="InterPro"/>
</dbReference>
<dbReference type="GO" id="GO:0003700">
    <property type="term" value="F:DNA-binding transcription factor activity"/>
    <property type="evidence" value="ECO:0007669"/>
    <property type="project" value="InterPro"/>
</dbReference>
<evidence type="ECO:0000259" key="1">
    <source>
        <dbReference type="Pfam" id="PF04542"/>
    </source>
</evidence>
<accession>A0A368VNF5</accession>
<dbReference type="Pfam" id="PF04542">
    <property type="entry name" value="Sigma70_r2"/>
    <property type="match status" value="1"/>
</dbReference>
<proteinExistence type="predicted"/>
<dbReference type="InterPro" id="IPR013325">
    <property type="entry name" value="RNA_pol_sigma_r2"/>
</dbReference>
<dbReference type="Gene3D" id="1.10.1740.10">
    <property type="match status" value="1"/>
</dbReference>
<gene>
    <name evidence="2" type="ORF">DFP97_1318</name>
</gene>
<feature type="domain" description="RNA polymerase sigma-70 region 2" evidence="1">
    <location>
        <begin position="31"/>
        <end position="69"/>
    </location>
</feature>
<protein>
    <submittedName>
        <fullName evidence="2">Sigma-70-like protein</fullName>
    </submittedName>
</protein>
<sequence>MKHFDYVDRVRGESTPMENEPLYTEDYISELIQSYSDMVLRIAFAYLKNSADAQDVCQEVFIKIVKQQKTSKHAEHDQR</sequence>
<evidence type="ECO:0000313" key="2">
    <source>
        <dbReference type="EMBL" id="RCW40600.1"/>
    </source>
</evidence>
<dbReference type="AlphaFoldDB" id="A0A368VNF5"/>
<dbReference type="EMBL" id="QPJD01000031">
    <property type="protein sequence ID" value="RCW40600.1"/>
    <property type="molecule type" value="Genomic_DNA"/>
</dbReference>
<name>A0A368VNF5_9BACL</name>
<dbReference type="InterPro" id="IPR007627">
    <property type="entry name" value="RNA_pol_sigma70_r2"/>
</dbReference>
<reference evidence="2 3" key="1">
    <citation type="submission" date="2018-07" db="EMBL/GenBank/DDBJ databases">
        <title>Genomic Encyclopedia of Type Strains, Phase III (KMG-III): the genomes of soil and plant-associated and newly described type strains.</title>
        <authorList>
            <person name="Whitman W."/>
        </authorList>
    </citation>
    <scope>NUCLEOTIDE SEQUENCE [LARGE SCALE GENOMIC DNA]</scope>
    <source>
        <strain evidence="2 3">CECT 7506</strain>
    </source>
</reference>
<dbReference type="Proteomes" id="UP000252415">
    <property type="component" value="Unassembled WGS sequence"/>
</dbReference>
<comment type="caution">
    <text evidence="2">The sequence shown here is derived from an EMBL/GenBank/DDBJ whole genome shotgun (WGS) entry which is preliminary data.</text>
</comment>
<keyword evidence="3" id="KW-1185">Reference proteome</keyword>
<evidence type="ECO:0000313" key="3">
    <source>
        <dbReference type="Proteomes" id="UP000252415"/>
    </source>
</evidence>
<organism evidence="2 3">
    <name type="scientific">Paenibacillus prosopidis</name>
    <dbReference type="NCBI Taxonomy" id="630520"/>
    <lineage>
        <taxon>Bacteria</taxon>
        <taxon>Bacillati</taxon>
        <taxon>Bacillota</taxon>
        <taxon>Bacilli</taxon>
        <taxon>Bacillales</taxon>
        <taxon>Paenibacillaceae</taxon>
        <taxon>Paenibacillus</taxon>
    </lineage>
</organism>
<dbReference type="SUPFAM" id="SSF88946">
    <property type="entry name" value="Sigma2 domain of RNA polymerase sigma factors"/>
    <property type="match status" value="1"/>
</dbReference>